<dbReference type="Proteomes" id="UP000260025">
    <property type="component" value="Unassembled WGS sequence"/>
</dbReference>
<dbReference type="InterPro" id="IPR001647">
    <property type="entry name" value="HTH_TetR"/>
</dbReference>
<dbReference type="EMBL" id="QVEV01000003">
    <property type="protein sequence ID" value="RGC18027.1"/>
    <property type="molecule type" value="Genomic_DNA"/>
</dbReference>
<accession>A0A3E2W1S0</accession>
<feature type="domain" description="HTH tetR-type" evidence="3">
    <location>
        <begin position="1"/>
        <end position="61"/>
    </location>
</feature>
<sequence>MTKKDLILDTMLELLSEQKGESCSVSDIAKKAGIAKGGMYYYFKSKEEVFDALVERTYQTIIDDCQKIASATEKNAIEKLKHVYIHYRSSIVSSDLDAYLHKPQNAGIHQKSLAKILTSLSPIIAQIIEQGNEEGVFHCRYPLELSETILSVFCFLLDPGIFTWTPEQIERKLTILVSILESELGVPKGCIDFLSNSYR</sequence>
<dbReference type="InterPro" id="IPR050624">
    <property type="entry name" value="HTH-type_Tx_Regulator"/>
</dbReference>
<protein>
    <submittedName>
        <fullName evidence="4">TetR/AcrR family transcriptional regulator</fullName>
    </submittedName>
</protein>
<proteinExistence type="predicted"/>
<dbReference type="PANTHER" id="PTHR43479:SF11">
    <property type="entry name" value="ACREF_ENVCD OPERON REPRESSOR-RELATED"/>
    <property type="match status" value="1"/>
</dbReference>
<feature type="DNA-binding region" description="H-T-H motif" evidence="2">
    <location>
        <begin position="24"/>
        <end position="43"/>
    </location>
</feature>
<organism evidence="4 5">
    <name type="scientific">Clostridium innocuum</name>
    <dbReference type="NCBI Taxonomy" id="1522"/>
    <lineage>
        <taxon>Bacteria</taxon>
        <taxon>Bacillati</taxon>
        <taxon>Bacillota</taxon>
        <taxon>Clostridia</taxon>
        <taxon>Eubacteriales</taxon>
        <taxon>Clostridiaceae</taxon>
        <taxon>Clostridium</taxon>
    </lineage>
</organism>
<dbReference type="InterPro" id="IPR009057">
    <property type="entry name" value="Homeodomain-like_sf"/>
</dbReference>
<dbReference type="Pfam" id="PF21303">
    <property type="entry name" value="TetR_C_39"/>
    <property type="match status" value="1"/>
</dbReference>
<dbReference type="Pfam" id="PF00440">
    <property type="entry name" value="TetR_N"/>
    <property type="match status" value="1"/>
</dbReference>
<name>A0A3E2W1S0_CLOIN</name>
<dbReference type="PRINTS" id="PR00455">
    <property type="entry name" value="HTHTETR"/>
</dbReference>
<dbReference type="SUPFAM" id="SSF46689">
    <property type="entry name" value="Homeodomain-like"/>
    <property type="match status" value="1"/>
</dbReference>
<comment type="caution">
    <text evidence="4">The sequence shown here is derived from an EMBL/GenBank/DDBJ whole genome shotgun (WGS) entry which is preliminary data.</text>
</comment>
<reference evidence="4 5" key="1">
    <citation type="submission" date="2018-08" db="EMBL/GenBank/DDBJ databases">
        <title>A genome reference for cultivated species of the human gut microbiota.</title>
        <authorList>
            <person name="Zou Y."/>
            <person name="Xue W."/>
            <person name="Luo G."/>
        </authorList>
    </citation>
    <scope>NUCLEOTIDE SEQUENCE [LARGE SCALE GENOMIC DNA]</scope>
    <source>
        <strain evidence="4 5">OF01-2LB</strain>
    </source>
</reference>
<dbReference type="PROSITE" id="PS50977">
    <property type="entry name" value="HTH_TETR_2"/>
    <property type="match status" value="1"/>
</dbReference>
<dbReference type="AlphaFoldDB" id="A0A3E2W1S0"/>
<evidence type="ECO:0000256" key="1">
    <source>
        <dbReference type="ARBA" id="ARBA00023125"/>
    </source>
</evidence>
<evidence type="ECO:0000259" key="3">
    <source>
        <dbReference type="PROSITE" id="PS50977"/>
    </source>
</evidence>
<dbReference type="Gene3D" id="1.10.357.10">
    <property type="entry name" value="Tetracycline Repressor, domain 2"/>
    <property type="match status" value="1"/>
</dbReference>
<dbReference type="RefSeq" id="WP_117442001.1">
    <property type="nucleotide sequence ID" value="NZ_JAJFEN010000011.1"/>
</dbReference>
<dbReference type="OrthoDB" id="9814200at2"/>
<dbReference type="GO" id="GO:0003677">
    <property type="term" value="F:DNA binding"/>
    <property type="evidence" value="ECO:0007669"/>
    <property type="project" value="UniProtKB-UniRule"/>
</dbReference>
<evidence type="ECO:0000313" key="5">
    <source>
        <dbReference type="Proteomes" id="UP000260025"/>
    </source>
</evidence>
<dbReference type="PANTHER" id="PTHR43479">
    <property type="entry name" value="ACREF/ENVCD OPERON REPRESSOR-RELATED"/>
    <property type="match status" value="1"/>
</dbReference>
<keyword evidence="1 2" id="KW-0238">DNA-binding</keyword>
<gene>
    <name evidence="4" type="ORF">DXA38_03430</name>
</gene>
<dbReference type="InterPro" id="IPR049149">
    <property type="entry name" value="TetR/AcrR_C"/>
</dbReference>
<evidence type="ECO:0000256" key="2">
    <source>
        <dbReference type="PROSITE-ProRule" id="PRU00335"/>
    </source>
</evidence>
<evidence type="ECO:0000313" key="4">
    <source>
        <dbReference type="EMBL" id="RGC18027.1"/>
    </source>
</evidence>